<evidence type="ECO:0000256" key="1">
    <source>
        <dbReference type="SAM" id="Phobius"/>
    </source>
</evidence>
<keyword evidence="1" id="KW-0812">Transmembrane</keyword>
<dbReference type="EMBL" id="BMNI01000004">
    <property type="protein sequence ID" value="GGO89543.1"/>
    <property type="molecule type" value="Genomic_DNA"/>
</dbReference>
<dbReference type="Pfam" id="PF14030">
    <property type="entry name" value="DUF4245"/>
    <property type="match status" value="1"/>
</dbReference>
<accession>A0ABQ2NAS0</accession>
<comment type="caution">
    <text evidence="2">The sequence shown here is derived from an EMBL/GenBank/DDBJ whole genome shotgun (WGS) entry which is preliminary data.</text>
</comment>
<evidence type="ECO:0008006" key="4">
    <source>
        <dbReference type="Google" id="ProtNLM"/>
    </source>
</evidence>
<dbReference type="Proteomes" id="UP000655410">
    <property type="component" value="Unassembled WGS sequence"/>
</dbReference>
<dbReference type="InterPro" id="IPR025339">
    <property type="entry name" value="DUF4245"/>
</dbReference>
<keyword evidence="3" id="KW-1185">Reference proteome</keyword>
<evidence type="ECO:0000313" key="2">
    <source>
        <dbReference type="EMBL" id="GGO89543.1"/>
    </source>
</evidence>
<sequence length="201" mass="21951">MAQGSARYERSAAGMAGAMIVTLLVILAFVAFRALNRDDLDVQPDSVDYLQVVQGLQSGGGLEPAYPAKLPKGWQATRAVYDTQNLAWELDLLTADKRYVGIRQADLRDKDLIAKYVDDQGKQGGPVSFDHTAVATEWTSWDVDGDDRAYTAPLGMQRGDEPNPQLERGKGTTLLVFGSAPKKDIEKVIDELVLDPLKPTS</sequence>
<evidence type="ECO:0000313" key="3">
    <source>
        <dbReference type="Proteomes" id="UP000655410"/>
    </source>
</evidence>
<gene>
    <name evidence="2" type="ORF">GCM10011584_19170</name>
</gene>
<organism evidence="2 3">
    <name type="scientific">Nocardioides phosphati</name>
    <dbReference type="NCBI Taxonomy" id="1867775"/>
    <lineage>
        <taxon>Bacteria</taxon>
        <taxon>Bacillati</taxon>
        <taxon>Actinomycetota</taxon>
        <taxon>Actinomycetes</taxon>
        <taxon>Propionibacteriales</taxon>
        <taxon>Nocardioidaceae</taxon>
        <taxon>Nocardioides</taxon>
    </lineage>
</organism>
<keyword evidence="1" id="KW-0472">Membrane</keyword>
<reference evidence="3" key="1">
    <citation type="journal article" date="2019" name="Int. J. Syst. Evol. Microbiol.">
        <title>The Global Catalogue of Microorganisms (GCM) 10K type strain sequencing project: providing services to taxonomists for standard genome sequencing and annotation.</title>
        <authorList>
            <consortium name="The Broad Institute Genomics Platform"/>
            <consortium name="The Broad Institute Genome Sequencing Center for Infectious Disease"/>
            <person name="Wu L."/>
            <person name="Ma J."/>
        </authorList>
    </citation>
    <scope>NUCLEOTIDE SEQUENCE [LARGE SCALE GENOMIC DNA]</scope>
    <source>
        <strain evidence="3">CGMCC 4.7371</strain>
    </source>
</reference>
<proteinExistence type="predicted"/>
<protein>
    <recommendedName>
        <fullName evidence="4">DUF4245 domain-containing protein</fullName>
    </recommendedName>
</protein>
<keyword evidence="1" id="KW-1133">Transmembrane helix</keyword>
<feature type="transmembrane region" description="Helical" evidence="1">
    <location>
        <begin position="12"/>
        <end position="35"/>
    </location>
</feature>
<name>A0ABQ2NAS0_9ACTN</name>
<dbReference type="RefSeq" id="WP_188783800.1">
    <property type="nucleotide sequence ID" value="NZ_BMNI01000004.1"/>
</dbReference>